<dbReference type="Gene3D" id="3.40.50.300">
    <property type="entry name" value="P-loop containing nucleotide triphosphate hydrolases"/>
    <property type="match status" value="1"/>
</dbReference>
<sequence>MKLIVHIGSPKAGSTSIQLGLQASRDALQDAGITYIAGSREFATLYQRMNRLPTLLAARFQTVEDAEQWSRDSWDKLEARLADEKPAVAVMSAEHFLNLSHRTGFLARLERNFDDVHAICYLRDPVSAFASKTNQRIRGGARLRDLFATWEKDTGLWQAAALQRWEERIGRERLHVRAFDRSNLVGGDVVSDFMFRLQEISGLQVPMPASSFRSNESLSGPSTAWLLMLNETFPRDLEGKDQKKIAQIRKSTINRLREFDKAHGAPSLTLDHPAIIDFVKHQARDGCILVNERYLDGQPKLSVGEPLVHEPTPVELREQIREWVMSSLNQEYLTAIARAVTLTEEPA</sequence>
<evidence type="ECO:0008006" key="3">
    <source>
        <dbReference type="Google" id="ProtNLM"/>
    </source>
</evidence>
<accession>A0ABW3IQX5</accession>
<comment type="caution">
    <text evidence="1">The sequence shown here is derived from an EMBL/GenBank/DDBJ whole genome shotgun (WGS) entry which is preliminary data.</text>
</comment>
<proteinExistence type="predicted"/>
<protein>
    <recommendedName>
        <fullName evidence="3">Sulfotransferase family protein</fullName>
    </recommendedName>
</protein>
<reference evidence="2" key="1">
    <citation type="journal article" date="2019" name="Int. J. Syst. Evol. Microbiol.">
        <title>The Global Catalogue of Microorganisms (GCM) 10K type strain sequencing project: providing services to taxonomists for standard genome sequencing and annotation.</title>
        <authorList>
            <consortium name="The Broad Institute Genomics Platform"/>
            <consortium name="The Broad Institute Genome Sequencing Center for Infectious Disease"/>
            <person name="Wu L."/>
            <person name="Ma J."/>
        </authorList>
    </citation>
    <scope>NUCLEOTIDE SEQUENCE [LARGE SCALE GENOMIC DNA]</scope>
    <source>
        <strain evidence="2">CCUG 60524</strain>
    </source>
</reference>
<dbReference type="SUPFAM" id="SSF52540">
    <property type="entry name" value="P-loop containing nucleoside triphosphate hydrolases"/>
    <property type="match status" value="1"/>
</dbReference>
<dbReference type="RefSeq" id="WP_386074981.1">
    <property type="nucleotide sequence ID" value="NZ_JBHTJT010000021.1"/>
</dbReference>
<name>A0ABW3IQX5_9RHOB</name>
<dbReference type="InterPro" id="IPR027417">
    <property type="entry name" value="P-loop_NTPase"/>
</dbReference>
<dbReference type="Proteomes" id="UP001597108">
    <property type="component" value="Unassembled WGS sequence"/>
</dbReference>
<gene>
    <name evidence="1" type="ORF">ACFQ2S_12805</name>
</gene>
<evidence type="ECO:0000313" key="2">
    <source>
        <dbReference type="Proteomes" id="UP001597108"/>
    </source>
</evidence>
<evidence type="ECO:0000313" key="1">
    <source>
        <dbReference type="EMBL" id="MFD0980532.1"/>
    </source>
</evidence>
<keyword evidence="2" id="KW-1185">Reference proteome</keyword>
<dbReference type="EMBL" id="JBHTJT010000021">
    <property type="protein sequence ID" value="MFD0980532.1"/>
    <property type="molecule type" value="Genomic_DNA"/>
</dbReference>
<organism evidence="1 2">
    <name type="scientific">Tropicimonas aquimaris</name>
    <dbReference type="NCBI Taxonomy" id="914152"/>
    <lineage>
        <taxon>Bacteria</taxon>
        <taxon>Pseudomonadati</taxon>
        <taxon>Pseudomonadota</taxon>
        <taxon>Alphaproteobacteria</taxon>
        <taxon>Rhodobacterales</taxon>
        <taxon>Roseobacteraceae</taxon>
        <taxon>Tropicimonas</taxon>
    </lineage>
</organism>